<dbReference type="PANTHER" id="PTHR21227">
    <property type="entry name" value="TRNA-SPLICING ENDONUCLEASE SUBUNIT SEN2"/>
    <property type="match status" value="1"/>
</dbReference>
<dbReference type="InterPro" id="IPR011856">
    <property type="entry name" value="tRNA_endonuc-like_dom_sf"/>
</dbReference>
<proteinExistence type="inferred from homology"/>
<comment type="catalytic activity">
    <reaction evidence="3">
        <text>pretRNA = a 3'-half-tRNA molecule with a 5'-OH end + a 5'-half-tRNA molecule with a 2',3'-cyclic phosphate end + an intron with a 2',3'-cyclic phosphate and a 5'-hydroxyl terminus.</text>
        <dbReference type="EC" id="4.6.1.16"/>
    </reaction>
</comment>
<evidence type="ECO:0000259" key="5">
    <source>
        <dbReference type="Pfam" id="PF02778"/>
    </source>
</evidence>
<accession>A0A6I9RTX7</accession>
<evidence type="ECO:0000313" key="6">
    <source>
        <dbReference type="Proteomes" id="UP000504607"/>
    </source>
</evidence>
<evidence type="ECO:0000256" key="2">
    <source>
        <dbReference type="ARBA" id="ARBA00012573"/>
    </source>
</evidence>
<reference evidence="7" key="1">
    <citation type="submission" date="2025-08" db="UniProtKB">
        <authorList>
            <consortium name="RefSeq"/>
        </authorList>
    </citation>
    <scope>IDENTIFICATION</scope>
</reference>
<dbReference type="Proteomes" id="UP000504607">
    <property type="component" value="Chromosome 10"/>
</dbReference>
<dbReference type="InterPro" id="IPR036167">
    <property type="entry name" value="tRNA_intron_Endo_cat-like_sf"/>
</dbReference>
<evidence type="ECO:0000256" key="1">
    <source>
        <dbReference type="ARBA" id="ARBA00008078"/>
    </source>
</evidence>
<name>A0A6I9RTX7_ELAGV</name>
<dbReference type="InterPro" id="IPR006676">
    <property type="entry name" value="tRNA_splic"/>
</dbReference>
<dbReference type="PANTHER" id="PTHR21227:SF0">
    <property type="entry name" value="TRNA-SPLICING ENDONUCLEASE SUBUNIT SEN2"/>
    <property type="match status" value="1"/>
</dbReference>
<dbReference type="EC" id="4.6.1.16" evidence="2"/>
<dbReference type="FunFam" id="3.40.1350.10:FF:000005">
    <property type="entry name" value="tRNA-splicing endonuclease subunit Sen2-1"/>
    <property type="match status" value="1"/>
</dbReference>
<keyword evidence="7" id="KW-0540">Nuclease</keyword>
<dbReference type="GO" id="GO:0000379">
    <property type="term" value="P:tRNA-type intron splice site recognition and cleavage"/>
    <property type="evidence" value="ECO:0007669"/>
    <property type="project" value="TreeGrafter"/>
</dbReference>
<comment type="similarity">
    <text evidence="1">Belongs to the tRNA-intron endonuclease family.</text>
</comment>
<protein>
    <recommendedName>
        <fullName evidence="2">tRNA-intron lyase</fullName>
        <ecNumber evidence="2">4.6.1.16</ecNumber>
    </recommendedName>
</protein>
<dbReference type="SUPFAM" id="SSF53032">
    <property type="entry name" value="tRNA-intron endonuclease catalytic domain-like"/>
    <property type="match status" value="1"/>
</dbReference>
<dbReference type="Pfam" id="PF01974">
    <property type="entry name" value="tRNA_int_endo"/>
    <property type="match status" value="1"/>
</dbReference>
<evidence type="ECO:0000313" key="7">
    <source>
        <dbReference type="RefSeq" id="XP_010931833.1"/>
    </source>
</evidence>
<dbReference type="OrthoDB" id="10249562at2759"/>
<dbReference type="KEGG" id="egu:105052648"/>
<dbReference type="RefSeq" id="XP_010931833.1">
    <property type="nucleotide sequence ID" value="XM_010933531.3"/>
</dbReference>
<dbReference type="GeneID" id="105052648"/>
<dbReference type="AlphaFoldDB" id="A0A6I9RTX7"/>
<gene>
    <name evidence="7" type="primary">LOC105052648</name>
</gene>
<dbReference type="InterPro" id="IPR006677">
    <property type="entry name" value="tRNA_intron_Endonuc_cat-like"/>
</dbReference>
<keyword evidence="7" id="KW-0255">Endonuclease</keyword>
<feature type="domain" description="tRNA intron endonuclease N-terminal" evidence="5">
    <location>
        <begin position="61"/>
        <end position="132"/>
    </location>
</feature>
<sequence length="269" mass="30744">MRRRRAKEFHPIGSVFRTLFSMELGRPRWKGKAFADIAHANPMSEIVTQLQVSLTQSKTYAMLSGCDILLEAGLELADLLSKASFGRGIVTSNKGKQWFQLGPEEAFYLCHALKCLKVSRDNETCMSEMELWDHFRSNREAFPEFYKAYFHLRSKNWVVRSGIQYGVDYVAYRHHPALVHSEYAVLVVADGDGDASSGRLRVWSDLHCTLRVCGSVAKTLLVLTVRRYGSDRNSLNCLEEFIVEERTITRWVPERCREDQGLEEALGVD</sequence>
<feature type="domain" description="tRNA intron endonuclease catalytic" evidence="4">
    <location>
        <begin position="145"/>
        <end position="229"/>
    </location>
</feature>
<evidence type="ECO:0000256" key="3">
    <source>
        <dbReference type="ARBA" id="ARBA00034031"/>
    </source>
</evidence>
<keyword evidence="7" id="KW-0378">Hydrolase</keyword>
<dbReference type="GO" id="GO:0000213">
    <property type="term" value="F:tRNA-intron lyase activity"/>
    <property type="evidence" value="ECO:0007669"/>
    <property type="project" value="UniProtKB-EC"/>
</dbReference>
<evidence type="ECO:0000259" key="4">
    <source>
        <dbReference type="Pfam" id="PF01974"/>
    </source>
</evidence>
<dbReference type="GO" id="GO:0005737">
    <property type="term" value="C:cytoplasm"/>
    <property type="evidence" value="ECO:0007669"/>
    <property type="project" value="TreeGrafter"/>
</dbReference>
<dbReference type="GO" id="GO:0003676">
    <property type="term" value="F:nucleic acid binding"/>
    <property type="evidence" value="ECO:0007669"/>
    <property type="project" value="InterPro"/>
</dbReference>
<organism evidence="6 7">
    <name type="scientific">Elaeis guineensis var. tenera</name>
    <name type="common">Oil palm</name>
    <dbReference type="NCBI Taxonomy" id="51953"/>
    <lineage>
        <taxon>Eukaryota</taxon>
        <taxon>Viridiplantae</taxon>
        <taxon>Streptophyta</taxon>
        <taxon>Embryophyta</taxon>
        <taxon>Tracheophyta</taxon>
        <taxon>Spermatophyta</taxon>
        <taxon>Magnoliopsida</taxon>
        <taxon>Liliopsida</taxon>
        <taxon>Arecaceae</taxon>
        <taxon>Arecoideae</taxon>
        <taxon>Cocoseae</taxon>
        <taxon>Elaeidinae</taxon>
        <taxon>Elaeis</taxon>
    </lineage>
</organism>
<dbReference type="Gene3D" id="3.40.1350.10">
    <property type="match status" value="1"/>
</dbReference>
<dbReference type="InterPro" id="IPR006678">
    <property type="entry name" value="tRNA_intron_Endonuc_N"/>
</dbReference>
<dbReference type="InParanoid" id="A0A6I9RTX7"/>
<dbReference type="GO" id="GO:0000214">
    <property type="term" value="C:tRNA-intron endonuclease complex"/>
    <property type="evidence" value="ECO:0007669"/>
    <property type="project" value="TreeGrafter"/>
</dbReference>
<dbReference type="Pfam" id="PF02778">
    <property type="entry name" value="tRNA_int_endo_N"/>
    <property type="match status" value="1"/>
</dbReference>
<keyword evidence="6" id="KW-1185">Reference proteome</keyword>
<dbReference type="CDD" id="cd22363">
    <property type="entry name" value="tRNA-intron_lyase_C"/>
    <property type="match status" value="1"/>
</dbReference>